<dbReference type="Pfam" id="PF13328">
    <property type="entry name" value="HD_4"/>
    <property type="match status" value="1"/>
</dbReference>
<dbReference type="SUPFAM" id="SSF109604">
    <property type="entry name" value="HD-domain/PDEase-like"/>
    <property type="match status" value="1"/>
</dbReference>
<dbReference type="Gene3D" id="1.10.3210.10">
    <property type="entry name" value="Hypothetical protein af1432"/>
    <property type="match status" value="1"/>
</dbReference>
<dbReference type="KEGG" id="snay:FZC37_00500"/>
<dbReference type="RefSeq" id="WP_148951784.1">
    <property type="nucleotide sequence ID" value="NZ_CP043312.1"/>
</dbReference>
<sequence>MTCIYSDRLFDAVLSKSATIRLFRIEKAVAFVKKHHLKQLRENGEPFYVHPIVVASMVLEHNDDEDTIVASVLHDIVEYSRSVTCGQIYDEFGFAVTRIVEGLVRSTKLDSEKFFKDLVDDFCSIADCAAQKMLNNKMECKISKNVAVDSFSKMIDVVCARKSDVPVLEDVVLFLTDYLRNNLHTLGQELESLSDYKKVLCAFNKSVMKVTDCITKILQKRNFAVASTISAVISDYDNKTKNSIFLIKIMSALLRLQSINCLTLEKQHQIKKEIVEDIIPLSVYLNLEKEMQLLSSLCFTDKAFDTRRK</sequence>
<keyword evidence="2" id="KW-1185">Reference proteome</keyword>
<dbReference type="OrthoDB" id="9805041at2"/>
<dbReference type="Proteomes" id="UP000323844">
    <property type="component" value="Chromosome"/>
</dbReference>
<evidence type="ECO:0000313" key="2">
    <source>
        <dbReference type="Proteomes" id="UP000323844"/>
    </source>
</evidence>
<organism evidence="1 2">
    <name type="scientific">Candidatus Sneabacter namystus</name>
    <dbReference type="NCBI Taxonomy" id="2601646"/>
    <lineage>
        <taxon>Bacteria</taxon>
        <taxon>Pseudomonadati</taxon>
        <taxon>Pseudomonadota</taxon>
        <taxon>Alphaproteobacteria</taxon>
        <taxon>Rickettsiales</taxon>
        <taxon>Rickettsiaceae</taxon>
        <taxon>Rickettsieae</taxon>
        <taxon>Candidatus Sneabacter</taxon>
    </lineage>
</organism>
<reference evidence="1 2" key="1">
    <citation type="submission" date="2019-08" db="EMBL/GenBank/DDBJ databases">
        <title>Highly reduced genomes of protist endosymbionts show evolutionary convergence.</title>
        <authorList>
            <person name="George E."/>
            <person name="Husnik F."/>
            <person name="Tashyreva D."/>
            <person name="Prokopchuk G."/>
            <person name="Horak A."/>
            <person name="Kwong W.K."/>
            <person name="Lukes J."/>
            <person name="Keeling P.J."/>
        </authorList>
    </citation>
    <scope>NUCLEOTIDE SEQUENCE [LARGE SCALE GENOMIC DNA]</scope>
    <source>
        <strain evidence="1">1621</strain>
    </source>
</reference>
<proteinExistence type="predicted"/>
<dbReference type="GO" id="GO:0016787">
    <property type="term" value="F:hydrolase activity"/>
    <property type="evidence" value="ECO:0007669"/>
    <property type="project" value="UniProtKB-KW"/>
</dbReference>
<evidence type="ECO:0000313" key="1">
    <source>
        <dbReference type="EMBL" id="QEK39423.1"/>
    </source>
</evidence>
<gene>
    <name evidence="1" type="ORF">FZC37_00500</name>
</gene>
<dbReference type="EMBL" id="CP043312">
    <property type="protein sequence ID" value="QEK39423.1"/>
    <property type="molecule type" value="Genomic_DNA"/>
</dbReference>
<name>A0A5C0UIT6_9RICK</name>
<protein>
    <submittedName>
        <fullName evidence="1">Bifunctional (P)ppGpp synthetase/guanosine-3',5'-bis(Diphosphate) 3'-pyrophosphohydrolase</fullName>
    </submittedName>
</protein>
<dbReference type="PANTHER" id="PTHR43061:SF1">
    <property type="entry name" value="GTP DIPHOSPHOKINASE RSH1, CHLOROPLASTIC-RELATED"/>
    <property type="match status" value="1"/>
</dbReference>
<dbReference type="AlphaFoldDB" id="A0A5C0UIT6"/>
<dbReference type="PANTHER" id="PTHR43061">
    <property type="entry name" value="GTP DIPHOSPHOKINASE RSH1, CHLOROPLASTIC-RELATED"/>
    <property type="match status" value="1"/>
</dbReference>
<accession>A0A5C0UIT6</accession>
<keyword evidence="1" id="KW-0378">Hydrolase</keyword>